<comment type="caution">
    <text evidence="2">The sequence shown here is derived from an EMBL/GenBank/DDBJ whole genome shotgun (WGS) entry which is preliminary data.</text>
</comment>
<accession>A0AAW1PQ09</accession>
<keyword evidence="1" id="KW-1133">Transmembrane helix</keyword>
<evidence type="ECO:0000313" key="3">
    <source>
        <dbReference type="Proteomes" id="UP001465755"/>
    </source>
</evidence>
<evidence type="ECO:0000313" key="2">
    <source>
        <dbReference type="EMBL" id="KAK9812073.1"/>
    </source>
</evidence>
<organism evidence="2 3">
    <name type="scientific">Symbiochloris irregularis</name>
    <dbReference type="NCBI Taxonomy" id="706552"/>
    <lineage>
        <taxon>Eukaryota</taxon>
        <taxon>Viridiplantae</taxon>
        <taxon>Chlorophyta</taxon>
        <taxon>core chlorophytes</taxon>
        <taxon>Trebouxiophyceae</taxon>
        <taxon>Trebouxiales</taxon>
        <taxon>Trebouxiaceae</taxon>
        <taxon>Symbiochloris</taxon>
    </lineage>
</organism>
<proteinExistence type="predicted"/>
<keyword evidence="1" id="KW-0472">Membrane</keyword>
<reference evidence="2 3" key="1">
    <citation type="journal article" date="2024" name="Nat. Commun.">
        <title>Phylogenomics reveals the evolutionary origins of lichenization in chlorophyte algae.</title>
        <authorList>
            <person name="Puginier C."/>
            <person name="Libourel C."/>
            <person name="Otte J."/>
            <person name="Skaloud P."/>
            <person name="Haon M."/>
            <person name="Grisel S."/>
            <person name="Petersen M."/>
            <person name="Berrin J.G."/>
            <person name="Delaux P.M."/>
            <person name="Dal Grande F."/>
            <person name="Keller J."/>
        </authorList>
    </citation>
    <scope>NUCLEOTIDE SEQUENCE [LARGE SCALE GENOMIC DNA]</scope>
    <source>
        <strain evidence="2 3">SAG 2036</strain>
    </source>
</reference>
<protein>
    <submittedName>
        <fullName evidence="2">Uncharacterized protein</fullName>
    </submittedName>
</protein>
<dbReference type="Proteomes" id="UP001465755">
    <property type="component" value="Unassembled WGS sequence"/>
</dbReference>
<evidence type="ECO:0000256" key="1">
    <source>
        <dbReference type="SAM" id="Phobius"/>
    </source>
</evidence>
<keyword evidence="3" id="KW-1185">Reference proteome</keyword>
<sequence>MLHHYRVLSAAFQQALLAIVFLPLFRGQGQCAAAGRAEHGAWQVLVTLTGVTSWLSSWLSGCRTFAKRRSGNAL</sequence>
<gene>
    <name evidence="2" type="ORF">WJX73_003242</name>
</gene>
<keyword evidence="1" id="KW-0812">Transmembrane</keyword>
<dbReference type="AlphaFoldDB" id="A0AAW1PQ09"/>
<dbReference type="EMBL" id="JALJOQ010000009">
    <property type="protein sequence ID" value="KAK9812073.1"/>
    <property type="molecule type" value="Genomic_DNA"/>
</dbReference>
<name>A0AAW1PQ09_9CHLO</name>
<feature type="transmembrane region" description="Helical" evidence="1">
    <location>
        <begin position="41"/>
        <end position="59"/>
    </location>
</feature>